<feature type="region of interest" description="Disordered" evidence="1">
    <location>
        <begin position="219"/>
        <end position="310"/>
    </location>
</feature>
<feature type="region of interest" description="Disordered" evidence="1">
    <location>
        <begin position="134"/>
        <end position="162"/>
    </location>
</feature>
<feature type="compositionally biased region" description="Low complexity" evidence="1">
    <location>
        <begin position="145"/>
        <end position="162"/>
    </location>
</feature>
<feature type="compositionally biased region" description="Polar residues" evidence="1">
    <location>
        <begin position="289"/>
        <end position="304"/>
    </location>
</feature>
<dbReference type="EMBL" id="JAKKPZ010000921">
    <property type="protein sequence ID" value="KAI1691473.1"/>
    <property type="molecule type" value="Genomic_DNA"/>
</dbReference>
<comment type="caution">
    <text evidence="2">The sequence shown here is derived from an EMBL/GenBank/DDBJ whole genome shotgun (WGS) entry which is preliminary data.</text>
</comment>
<gene>
    <name evidence="2" type="ORF">DdX_21852</name>
</gene>
<accession>A0AAD4MF57</accession>
<reference evidence="2" key="1">
    <citation type="submission" date="2022-01" db="EMBL/GenBank/DDBJ databases">
        <title>Genome Sequence Resource for Two Populations of Ditylenchus destructor, the Migratory Endoparasitic Phytonematode.</title>
        <authorList>
            <person name="Zhang H."/>
            <person name="Lin R."/>
            <person name="Xie B."/>
        </authorList>
    </citation>
    <scope>NUCLEOTIDE SEQUENCE</scope>
    <source>
        <strain evidence="2">BazhouSP</strain>
    </source>
</reference>
<evidence type="ECO:0000313" key="3">
    <source>
        <dbReference type="Proteomes" id="UP001201812"/>
    </source>
</evidence>
<proteinExistence type="predicted"/>
<feature type="compositionally biased region" description="Low complexity" evidence="1">
    <location>
        <begin position="219"/>
        <end position="230"/>
    </location>
</feature>
<name>A0AAD4MF57_9BILA</name>
<evidence type="ECO:0000313" key="2">
    <source>
        <dbReference type="EMBL" id="KAI1691473.1"/>
    </source>
</evidence>
<organism evidence="2 3">
    <name type="scientific">Ditylenchus destructor</name>
    <dbReference type="NCBI Taxonomy" id="166010"/>
    <lineage>
        <taxon>Eukaryota</taxon>
        <taxon>Metazoa</taxon>
        <taxon>Ecdysozoa</taxon>
        <taxon>Nematoda</taxon>
        <taxon>Chromadorea</taxon>
        <taxon>Rhabditida</taxon>
        <taxon>Tylenchina</taxon>
        <taxon>Tylenchomorpha</taxon>
        <taxon>Sphaerularioidea</taxon>
        <taxon>Anguinidae</taxon>
        <taxon>Anguininae</taxon>
        <taxon>Ditylenchus</taxon>
    </lineage>
</organism>
<dbReference type="AlphaFoldDB" id="A0AAD4MF57"/>
<keyword evidence="3" id="KW-1185">Reference proteome</keyword>
<evidence type="ECO:0000256" key="1">
    <source>
        <dbReference type="SAM" id="MobiDB-lite"/>
    </source>
</evidence>
<protein>
    <submittedName>
        <fullName evidence="2">Uncharacterized protein</fullName>
    </submittedName>
</protein>
<sequence length="310" mass="32611">MTQTNDTPAESVASQLVRDNTVDGRLDTAGLAVGVARADRSRSRSRAGVIAELETQLTPVERGQLAAALDTANDNGPDRTELIADVAQIGLDIVGIVDPTGIADISNAAISVAPRQLARRRHIGGRRARWSAMRQSSASLAAGHRPSPTRSISPRSMPVSRRGRAGLRQLADALDAAPLDMLPASARETLQGIRSKLDEVLDGSADAAARAANNLIGAGTRTGRAATTARPGLSTHRAAPPARRRRLPNSTTDPRSSAESREQSATGRAGIDGDQGGHIIGHRFLPDQGTVNMFPQAGQFNNSAYRHDGE</sequence>
<dbReference type="Proteomes" id="UP001201812">
    <property type="component" value="Unassembled WGS sequence"/>
</dbReference>